<dbReference type="STRING" id="1094558.ME5_00200"/>
<gene>
    <name evidence="3" type="ORF">ME5_00200</name>
</gene>
<name>J1K327_9HYPH</name>
<dbReference type="CDD" id="cd16325">
    <property type="entry name" value="LolA"/>
    <property type="match status" value="1"/>
</dbReference>
<accession>J1K327</accession>
<dbReference type="SUPFAM" id="SSF89392">
    <property type="entry name" value="Prokaryotic lipoproteins and lipoprotein localization factors"/>
    <property type="match status" value="1"/>
</dbReference>
<sequence>MKMNRLSRLKTLYMAAIVAMLSGGVALSTTQGSYAQTASAQAQTIANHFSAIKTMTGDFIQFSPKGEMTEGTFYLERPGKIRFQYKNSPVRVITDGQSVAINNRKLDTWDLYQLSQTPMKMLLDNRIDLSGGKLLAVNQDPGATTMILADKTLGKGQIRMIFDSKTYELRQWTIVDQQNLETTIQITNVRTGVRFANGMFDIPYQRIAMKRNHR</sequence>
<reference evidence="3 4" key="1">
    <citation type="submission" date="2012-03" db="EMBL/GenBank/DDBJ databases">
        <title>The Genome Sequence of Bartonella tamiae Th239.</title>
        <authorList>
            <consortium name="The Broad Institute Genome Sequencing Platform"/>
            <consortium name="The Broad Institute Genome Sequencing Center for Infectious Disease"/>
            <person name="Feldgarden M."/>
            <person name="Kirby J."/>
            <person name="Kosoy M."/>
            <person name="Birtles R."/>
            <person name="Probert W.S."/>
            <person name="Chiaraviglio L."/>
            <person name="Young S.K."/>
            <person name="Zeng Q."/>
            <person name="Gargeya S."/>
            <person name="Fitzgerald M."/>
            <person name="Haas B."/>
            <person name="Abouelleil A."/>
            <person name="Alvarado L."/>
            <person name="Arachchi H.M."/>
            <person name="Berlin A."/>
            <person name="Chapman S.B."/>
            <person name="Gearin G."/>
            <person name="Goldberg J."/>
            <person name="Griggs A."/>
            <person name="Gujja S."/>
            <person name="Hansen M."/>
            <person name="Heiman D."/>
            <person name="Howarth C."/>
            <person name="Larimer J."/>
            <person name="Lui A."/>
            <person name="MacDonald P.J.P."/>
            <person name="McCowen C."/>
            <person name="Montmayeur A."/>
            <person name="Murphy C."/>
            <person name="Neiman D."/>
            <person name="Pearson M."/>
            <person name="Priest M."/>
            <person name="Roberts A."/>
            <person name="Saif S."/>
            <person name="Shea T."/>
            <person name="Sisk P."/>
            <person name="Stolte C."/>
            <person name="Sykes S."/>
            <person name="Wortman J."/>
            <person name="Nusbaum C."/>
            <person name="Birren B."/>
        </authorList>
    </citation>
    <scope>NUCLEOTIDE SEQUENCE [LARGE SCALE GENOMIC DNA]</scope>
    <source>
        <strain evidence="3 4">Th239</strain>
    </source>
</reference>
<dbReference type="InterPro" id="IPR029046">
    <property type="entry name" value="LolA/LolB/LppX"/>
</dbReference>
<dbReference type="AlphaFoldDB" id="J1K327"/>
<dbReference type="Pfam" id="PF03548">
    <property type="entry name" value="LolA"/>
    <property type="match status" value="1"/>
</dbReference>
<evidence type="ECO:0000313" key="3">
    <source>
        <dbReference type="EMBL" id="EJF91505.1"/>
    </source>
</evidence>
<feature type="signal peptide" evidence="2">
    <location>
        <begin position="1"/>
        <end position="28"/>
    </location>
</feature>
<dbReference type="Proteomes" id="UP000008952">
    <property type="component" value="Unassembled WGS sequence"/>
</dbReference>
<comment type="caution">
    <text evidence="3">The sequence shown here is derived from an EMBL/GenBank/DDBJ whole genome shotgun (WGS) entry which is preliminary data.</text>
</comment>
<evidence type="ECO:0000256" key="2">
    <source>
        <dbReference type="SAM" id="SignalP"/>
    </source>
</evidence>
<feature type="chain" id="PRO_5003744555" description="Outer membrane lipoprotein carrier protein LolA" evidence="2">
    <location>
        <begin position="29"/>
        <end position="214"/>
    </location>
</feature>
<dbReference type="eggNOG" id="COG2834">
    <property type="taxonomic scope" value="Bacteria"/>
</dbReference>
<dbReference type="Gene3D" id="2.50.20.10">
    <property type="entry name" value="Lipoprotein localisation LolA/LolB/LppX"/>
    <property type="match status" value="1"/>
</dbReference>
<dbReference type="HOGENOM" id="CLU_055272_3_0_5"/>
<dbReference type="RefSeq" id="WP_008037584.1">
    <property type="nucleotide sequence ID" value="NZ_JH725147.1"/>
</dbReference>
<keyword evidence="1 2" id="KW-0732">Signal</keyword>
<organism evidence="3 4">
    <name type="scientific">Bartonella tamiae Th239</name>
    <dbReference type="NCBI Taxonomy" id="1094558"/>
    <lineage>
        <taxon>Bacteria</taxon>
        <taxon>Pseudomonadati</taxon>
        <taxon>Pseudomonadota</taxon>
        <taxon>Alphaproteobacteria</taxon>
        <taxon>Hyphomicrobiales</taxon>
        <taxon>Bartonellaceae</taxon>
        <taxon>Bartonella</taxon>
    </lineage>
</organism>
<proteinExistence type="predicted"/>
<dbReference type="PATRIC" id="fig|1094558.3.peg.225"/>
<protein>
    <recommendedName>
        <fullName evidence="5">Outer membrane lipoprotein carrier protein LolA</fullName>
    </recommendedName>
</protein>
<dbReference type="EMBL" id="AIMB01000002">
    <property type="protein sequence ID" value="EJF91505.1"/>
    <property type="molecule type" value="Genomic_DNA"/>
</dbReference>
<evidence type="ECO:0008006" key="5">
    <source>
        <dbReference type="Google" id="ProtNLM"/>
    </source>
</evidence>
<evidence type="ECO:0000256" key="1">
    <source>
        <dbReference type="ARBA" id="ARBA00022729"/>
    </source>
</evidence>
<dbReference type="InterPro" id="IPR004564">
    <property type="entry name" value="OM_lipoprot_carrier_LolA-like"/>
</dbReference>
<keyword evidence="4" id="KW-1185">Reference proteome</keyword>
<dbReference type="OrthoDB" id="9800501at2"/>
<dbReference type="PANTHER" id="PTHR35869">
    <property type="entry name" value="OUTER-MEMBRANE LIPOPROTEIN CARRIER PROTEIN"/>
    <property type="match status" value="1"/>
</dbReference>
<evidence type="ECO:0000313" key="4">
    <source>
        <dbReference type="Proteomes" id="UP000008952"/>
    </source>
</evidence>
<dbReference type="PANTHER" id="PTHR35869:SF1">
    <property type="entry name" value="OUTER-MEMBRANE LIPOPROTEIN CARRIER PROTEIN"/>
    <property type="match status" value="1"/>
</dbReference>